<evidence type="ECO:0008006" key="3">
    <source>
        <dbReference type="Google" id="ProtNLM"/>
    </source>
</evidence>
<proteinExistence type="predicted"/>
<gene>
    <name evidence="1" type="ORF">EV643_102139</name>
</gene>
<keyword evidence="2" id="KW-1185">Reference proteome</keyword>
<sequence length="228" mass="23448">MPVVAAAVCPHPPLLVPAVASGAAHELDDLRAACLTAIDQLAAADRLVIVGSGPVTGRWYDATAAGSFGPYGAPDVRVGSGDPVLPLSLTMGSWLVEQSKTAALPRTLVTVAVDETPESCLALGRSVAEGPDRIALLVMGDGSARRSEHSPVHLHPRAEIFDTTVAAALDSADTTTLAALDPDLARELQAAGRAPWQVLAVTTGLSGSLLYHAAPYGVGYFVALWTTP</sequence>
<reference evidence="1 2" key="1">
    <citation type="submission" date="2019-03" db="EMBL/GenBank/DDBJ databases">
        <title>Genomic Encyclopedia of Type Strains, Phase III (KMG-III): the genomes of soil and plant-associated and newly described type strains.</title>
        <authorList>
            <person name="Whitman W."/>
        </authorList>
    </citation>
    <scope>NUCLEOTIDE SEQUENCE [LARGE SCALE GENOMIC DNA]</scope>
    <source>
        <strain evidence="1 2">VKM Ac-2527</strain>
    </source>
</reference>
<dbReference type="RefSeq" id="WP_133798743.1">
    <property type="nucleotide sequence ID" value="NZ_SNWQ01000002.1"/>
</dbReference>
<dbReference type="EMBL" id="SNWQ01000002">
    <property type="protein sequence ID" value="TDO52302.1"/>
    <property type="molecule type" value="Genomic_DNA"/>
</dbReference>
<dbReference type="AlphaFoldDB" id="A0A4V3CAU3"/>
<dbReference type="SUPFAM" id="SSF53213">
    <property type="entry name" value="LigB-like"/>
    <property type="match status" value="1"/>
</dbReference>
<evidence type="ECO:0000313" key="2">
    <source>
        <dbReference type="Proteomes" id="UP000295388"/>
    </source>
</evidence>
<dbReference type="Proteomes" id="UP000295388">
    <property type="component" value="Unassembled WGS sequence"/>
</dbReference>
<dbReference type="Gene3D" id="3.40.830.10">
    <property type="entry name" value="LigB-like"/>
    <property type="match status" value="1"/>
</dbReference>
<comment type="caution">
    <text evidence="1">The sequence shown here is derived from an EMBL/GenBank/DDBJ whole genome shotgun (WGS) entry which is preliminary data.</text>
</comment>
<evidence type="ECO:0000313" key="1">
    <source>
        <dbReference type="EMBL" id="TDO52302.1"/>
    </source>
</evidence>
<dbReference type="OrthoDB" id="4543339at2"/>
<name>A0A4V3CAU3_9ACTN</name>
<dbReference type="CDD" id="cd07951">
    <property type="entry name" value="ED_3B_N_AMMECR1"/>
    <property type="match status" value="1"/>
</dbReference>
<accession>A0A4V3CAU3</accession>
<organism evidence="1 2">
    <name type="scientific">Kribbella caucasensis</name>
    <dbReference type="NCBI Taxonomy" id="2512215"/>
    <lineage>
        <taxon>Bacteria</taxon>
        <taxon>Bacillati</taxon>
        <taxon>Actinomycetota</taxon>
        <taxon>Actinomycetes</taxon>
        <taxon>Propionibacteriales</taxon>
        <taxon>Kribbellaceae</taxon>
        <taxon>Kribbella</taxon>
    </lineage>
</organism>
<protein>
    <recommendedName>
        <fullName evidence="3">Aromatic ring-opening dioxygenase LigB subunit</fullName>
    </recommendedName>
</protein>